<evidence type="ECO:0000256" key="7">
    <source>
        <dbReference type="ARBA" id="ARBA00023136"/>
    </source>
</evidence>
<dbReference type="Proteomes" id="UP001498771">
    <property type="component" value="Unassembled WGS sequence"/>
</dbReference>
<proteinExistence type="inferred from homology"/>
<dbReference type="Pfam" id="PF00213">
    <property type="entry name" value="OSCP"/>
    <property type="match status" value="1"/>
</dbReference>
<dbReference type="EMBL" id="JBBJBU010000001">
    <property type="protein sequence ID" value="KAK7207453.1"/>
    <property type="molecule type" value="Genomic_DNA"/>
</dbReference>
<protein>
    <recommendedName>
        <fullName evidence="3">ATP synthase subunit 5, mitochondrial</fullName>
    </recommendedName>
</protein>
<keyword evidence="6" id="KW-0406">Ion transport</keyword>
<keyword evidence="5" id="KW-0375">Hydrogen ion transport</keyword>
<reference evidence="9 10" key="1">
    <citation type="submission" date="2024-03" db="EMBL/GenBank/DDBJ databases">
        <title>Genome-scale model development and genomic sequencing of the oleaginous clade Lipomyces.</title>
        <authorList>
            <consortium name="Lawrence Berkeley National Laboratory"/>
            <person name="Czajka J.J."/>
            <person name="Han Y."/>
            <person name="Kim J."/>
            <person name="Mondo S.J."/>
            <person name="Hofstad B.A."/>
            <person name="Robles A."/>
            <person name="Haridas S."/>
            <person name="Riley R."/>
            <person name="LaButti K."/>
            <person name="Pangilinan J."/>
            <person name="Andreopoulos W."/>
            <person name="Lipzen A."/>
            <person name="Yan J."/>
            <person name="Wang M."/>
            <person name="Ng V."/>
            <person name="Grigoriev I.V."/>
            <person name="Spatafora J.W."/>
            <person name="Magnuson J.K."/>
            <person name="Baker S.E."/>
            <person name="Pomraning K.R."/>
        </authorList>
    </citation>
    <scope>NUCLEOTIDE SEQUENCE [LARGE SCALE GENOMIC DNA]</scope>
    <source>
        <strain evidence="9 10">Phaff 52-87</strain>
    </source>
</reference>
<dbReference type="InterPro" id="IPR026015">
    <property type="entry name" value="ATP_synth_OSCP/delta_N_sf"/>
</dbReference>
<evidence type="ECO:0000256" key="6">
    <source>
        <dbReference type="ARBA" id="ARBA00023065"/>
    </source>
</evidence>
<evidence type="ECO:0000313" key="9">
    <source>
        <dbReference type="EMBL" id="KAK7207453.1"/>
    </source>
</evidence>
<keyword evidence="10" id="KW-1185">Reference proteome</keyword>
<dbReference type="InterPro" id="IPR000711">
    <property type="entry name" value="ATPase_OSCP/dsu"/>
</dbReference>
<evidence type="ECO:0000256" key="2">
    <source>
        <dbReference type="ARBA" id="ARBA00007046"/>
    </source>
</evidence>
<comment type="similarity">
    <text evidence="2">Belongs to the ATPase delta chain family.</text>
</comment>
<dbReference type="RefSeq" id="XP_064770486.1">
    <property type="nucleotide sequence ID" value="XM_064911463.1"/>
</dbReference>
<name>A0ABR1FEJ0_9ASCO</name>
<dbReference type="InterPro" id="IPR020781">
    <property type="entry name" value="ATPase_OSCP/d_CS"/>
</dbReference>
<evidence type="ECO:0000256" key="5">
    <source>
        <dbReference type="ARBA" id="ARBA00022781"/>
    </source>
</evidence>
<gene>
    <name evidence="9" type="ORF">BZA70DRAFT_271316</name>
</gene>
<dbReference type="NCBIfam" id="TIGR01145">
    <property type="entry name" value="ATP_synt_delta"/>
    <property type="match status" value="1"/>
</dbReference>
<dbReference type="SUPFAM" id="SSF47928">
    <property type="entry name" value="N-terminal domain of the delta subunit of the F1F0-ATP synthase"/>
    <property type="match status" value="1"/>
</dbReference>
<evidence type="ECO:0000256" key="1">
    <source>
        <dbReference type="ARBA" id="ARBA00004370"/>
    </source>
</evidence>
<comment type="subcellular location">
    <subcellularLocation>
        <location evidence="1">Membrane</location>
    </subcellularLocation>
</comment>
<dbReference type="GeneID" id="90036975"/>
<keyword evidence="4" id="KW-0813">Transport</keyword>
<organism evidence="9 10">
    <name type="scientific">Myxozyma melibiosi</name>
    <dbReference type="NCBI Taxonomy" id="54550"/>
    <lineage>
        <taxon>Eukaryota</taxon>
        <taxon>Fungi</taxon>
        <taxon>Dikarya</taxon>
        <taxon>Ascomycota</taxon>
        <taxon>Saccharomycotina</taxon>
        <taxon>Lipomycetes</taxon>
        <taxon>Lipomycetales</taxon>
        <taxon>Lipomycetaceae</taxon>
        <taxon>Myxozyma</taxon>
    </lineage>
</organism>
<keyword evidence="7" id="KW-0472">Membrane</keyword>
<comment type="caution">
    <text evidence="9">The sequence shown here is derived from an EMBL/GenBank/DDBJ whole genome shotgun (WGS) entry which is preliminary data.</text>
</comment>
<dbReference type="HAMAP" id="MF_01416">
    <property type="entry name" value="ATP_synth_delta_bact"/>
    <property type="match status" value="1"/>
</dbReference>
<sequence length="218" mass="22615">MFPARSFVRALPVSSRVFAARSYASKAAVTTPPVQLFGVDGTYASALYTASAKESALDATAKGLTSLKTALSKEPAYAGILSNPALSAADKATVVESLSKSVKSAPAVTNLLSVLADNNRLGLLPSIISNYETLMRAYKGEVEATVTSAAPLESKLLNRIEAAISKSAFVGAGKKLKVTNKVNPEILGGVVVELGDRTVDLSVSSKISRLNALISEAV</sequence>
<dbReference type="PRINTS" id="PR00125">
    <property type="entry name" value="ATPASEDELTA"/>
</dbReference>
<evidence type="ECO:0000256" key="8">
    <source>
        <dbReference type="ARBA" id="ARBA00023310"/>
    </source>
</evidence>
<evidence type="ECO:0000256" key="3">
    <source>
        <dbReference type="ARBA" id="ARBA00014723"/>
    </source>
</evidence>
<evidence type="ECO:0000313" key="10">
    <source>
        <dbReference type="Proteomes" id="UP001498771"/>
    </source>
</evidence>
<dbReference type="Gene3D" id="1.10.520.20">
    <property type="entry name" value="N-terminal domain of the delta subunit of the F1F0-ATP synthase"/>
    <property type="match status" value="1"/>
</dbReference>
<evidence type="ECO:0000256" key="4">
    <source>
        <dbReference type="ARBA" id="ARBA00022448"/>
    </source>
</evidence>
<dbReference type="PANTHER" id="PTHR11910">
    <property type="entry name" value="ATP SYNTHASE DELTA CHAIN"/>
    <property type="match status" value="1"/>
</dbReference>
<keyword evidence="8" id="KW-0066">ATP synthesis</keyword>
<dbReference type="PROSITE" id="PS00389">
    <property type="entry name" value="ATPASE_DELTA"/>
    <property type="match status" value="1"/>
</dbReference>
<accession>A0ABR1FEJ0</accession>